<dbReference type="Proteomes" id="UP000634780">
    <property type="component" value="Unassembled WGS sequence"/>
</dbReference>
<comment type="caution">
    <text evidence="2">The sequence shown here is derived from an EMBL/GenBank/DDBJ whole genome shotgun (WGS) entry which is preliminary data.</text>
</comment>
<feature type="compositionally biased region" description="Polar residues" evidence="1">
    <location>
        <begin position="1"/>
        <end position="13"/>
    </location>
</feature>
<evidence type="ECO:0000313" key="2">
    <source>
        <dbReference type="EMBL" id="MBJ3813119.1"/>
    </source>
</evidence>
<evidence type="ECO:0000256" key="1">
    <source>
        <dbReference type="SAM" id="MobiDB-lite"/>
    </source>
</evidence>
<organism evidence="2 3">
    <name type="scientific">Streptomyces flavofungini</name>
    <dbReference type="NCBI Taxonomy" id="68200"/>
    <lineage>
        <taxon>Bacteria</taxon>
        <taxon>Bacillati</taxon>
        <taxon>Actinomycetota</taxon>
        <taxon>Actinomycetes</taxon>
        <taxon>Kitasatosporales</taxon>
        <taxon>Streptomycetaceae</taxon>
        <taxon>Streptomyces</taxon>
    </lineage>
</organism>
<dbReference type="RefSeq" id="WP_190120501.1">
    <property type="nucleotide sequence ID" value="NZ_BMVR01000026.1"/>
</dbReference>
<evidence type="ECO:0000313" key="3">
    <source>
        <dbReference type="Proteomes" id="UP000634780"/>
    </source>
</evidence>
<protein>
    <submittedName>
        <fullName evidence="2">Uncharacterized protein</fullName>
    </submittedName>
</protein>
<dbReference type="EMBL" id="JAEKOZ010000050">
    <property type="protein sequence ID" value="MBJ3813119.1"/>
    <property type="molecule type" value="Genomic_DNA"/>
</dbReference>
<feature type="compositionally biased region" description="Gly residues" evidence="1">
    <location>
        <begin position="30"/>
        <end position="39"/>
    </location>
</feature>
<feature type="region of interest" description="Disordered" evidence="1">
    <location>
        <begin position="1"/>
        <end position="54"/>
    </location>
</feature>
<sequence length="54" mass="5257">MARGNVTCSSTQYTGLAPTAAATPPPGGPPGLTGSGGAIVAGEDVNDSHTEYRP</sequence>
<proteinExistence type="predicted"/>
<keyword evidence="3" id="KW-1185">Reference proteome</keyword>
<name>A0ABS0XIS5_9ACTN</name>
<gene>
    <name evidence="2" type="ORF">JGB26_39700</name>
</gene>
<accession>A0ABS0XIS5</accession>
<reference evidence="2 3" key="1">
    <citation type="submission" date="2020-12" db="EMBL/GenBank/DDBJ databases">
        <title>Streptomyces typhae sp. nov., a novel endophytic actinomycete isolated from the root of cattail pollen (Typha angustifolia L.).</title>
        <authorList>
            <person name="Peng C."/>
            <person name="Liu C."/>
        </authorList>
    </citation>
    <scope>NUCLEOTIDE SEQUENCE [LARGE SCALE GENOMIC DNA]</scope>
    <source>
        <strain evidence="2 3">JCM 4753</strain>
    </source>
</reference>